<reference evidence="4 5" key="1">
    <citation type="submission" date="2018-08" db="EMBL/GenBank/DDBJ databases">
        <title>Genomic Encyclopedia of Type Strains, Phase IV (KMG-IV): sequencing the most valuable type-strain genomes for metagenomic binning, comparative biology and taxonomic classification.</title>
        <authorList>
            <person name="Goeker M."/>
        </authorList>
    </citation>
    <scope>NUCLEOTIDE SEQUENCE [LARGE SCALE GENOMIC DNA]</scope>
    <source>
        <strain evidence="4 5">DSM 23923</strain>
    </source>
</reference>
<sequence length="183" mass="19811">MNKIRHIEKKELRSTKNYLGNGLFYLFYSLVKNLSFPLSNYLRFACLVLFGAKMRSASIGEGVTVFCPWDLTIGTHSTIGARCTLTAYGGLKIGNDVRIAPNVMILTTDHEYADAKTLIRDQGFKQAPVEVGNDVWIAGNVVIVKGVQIGDGAVIGANSVVTDDVPPYSIAVGTPCKVVGSRK</sequence>
<evidence type="ECO:0000256" key="1">
    <source>
        <dbReference type="ARBA" id="ARBA00007274"/>
    </source>
</evidence>
<dbReference type="InterPro" id="IPR001451">
    <property type="entry name" value="Hexapep"/>
</dbReference>
<dbReference type="Pfam" id="PF00132">
    <property type="entry name" value="Hexapep"/>
    <property type="match status" value="1"/>
</dbReference>
<proteinExistence type="inferred from homology"/>
<dbReference type="GO" id="GO:0008374">
    <property type="term" value="F:O-acyltransferase activity"/>
    <property type="evidence" value="ECO:0007669"/>
    <property type="project" value="TreeGrafter"/>
</dbReference>
<dbReference type="Pfam" id="PF14602">
    <property type="entry name" value="Hexapep_2"/>
    <property type="match status" value="1"/>
</dbReference>
<protein>
    <submittedName>
        <fullName evidence="4">Succinyltransferase-like protein</fullName>
    </submittedName>
</protein>
<dbReference type="PANTHER" id="PTHR23416">
    <property type="entry name" value="SIALIC ACID SYNTHASE-RELATED"/>
    <property type="match status" value="1"/>
</dbReference>
<dbReference type="PROSITE" id="PS00101">
    <property type="entry name" value="HEXAPEP_TRANSFERASES"/>
    <property type="match status" value="1"/>
</dbReference>
<dbReference type="InterPro" id="IPR051159">
    <property type="entry name" value="Hexapeptide_acetyltransf"/>
</dbReference>
<gene>
    <name evidence="4" type="ORF">DFR64_2098</name>
</gene>
<evidence type="ECO:0000313" key="5">
    <source>
        <dbReference type="Proteomes" id="UP000256388"/>
    </source>
</evidence>
<dbReference type="CDD" id="cd04647">
    <property type="entry name" value="LbH_MAT_like"/>
    <property type="match status" value="1"/>
</dbReference>
<accession>A0A347ZP91</accession>
<evidence type="ECO:0000256" key="2">
    <source>
        <dbReference type="ARBA" id="ARBA00022679"/>
    </source>
</evidence>
<keyword evidence="3" id="KW-0677">Repeat</keyword>
<comment type="caution">
    <text evidence="4">The sequence shown here is derived from an EMBL/GenBank/DDBJ whole genome shotgun (WGS) entry which is preliminary data.</text>
</comment>
<dbReference type="InterPro" id="IPR018357">
    <property type="entry name" value="Hexapep_transf_CS"/>
</dbReference>
<dbReference type="Proteomes" id="UP000256388">
    <property type="component" value="Unassembled WGS sequence"/>
</dbReference>
<dbReference type="OrthoDB" id="9812571at2"/>
<evidence type="ECO:0000313" key="4">
    <source>
        <dbReference type="EMBL" id="REG08723.1"/>
    </source>
</evidence>
<dbReference type="Gene3D" id="2.160.10.10">
    <property type="entry name" value="Hexapeptide repeat proteins"/>
    <property type="match status" value="1"/>
</dbReference>
<name>A0A347ZP91_9CHLR</name>
<keyword evidence="5" id="KW-1185">Reference proteome</keyword>
<organism evidence="4 5">
    <name type="scientific">Pelolinea submarina</name>
    <dbReference type="NCBI Taxonomy" id="913107"/>
    <lineage>
        <taxon>Bacteria</taxon>
        <taxon>Bacillati</taxon>
        <taxon>Chloroflexota</taxon>
        <taxon>Anaerolineae</taxon>
        <taxon>Anaerolineales</taxon>
        <taxon>Anaerolineaceae</taxon>
        <taxon>Pelolinea</taxon>
    </lineage>
</organism>
<dbReference type="AlphaFoldDB" id="A0A347ZP91"/>
<dbReference type="EMBL" id="QUMS01000002">
    <property type="protein sequence ID" value="REG08723.1"/>
    <property type="molecule type" value="Genomic_DNA"/>
</dbReference>
<keyword evidence="2 4" id="KW-0808">Transferase</keyword>
<evidence type="ECO:0000256" key="3">
    <source>
        <dbReference type="ARBA" id="ARBA00022737"/>
    </source>
</evidence>
<dbReference type="GO" id="GO:0005829">
    <property type="term" value="C:cytosol"/>
    <property type="evidence" value="ECO:0007669"/>
    <property type="project" value="TreeGrafter"/>
</dbReference>
<dbReference type="PANTHER" id="PTHR23416:SF23">
    <property type="entry name" value="ACETYLTRANSFERASE C18B11.09C-RELATED"/>
    <property type="match status" value="1"/>
</dbReference>
<dbReference type="InterPro" id="IPR011004">
    <property type="entry name" value="Trimer_LpxA-like_sf"/>
</dbReference>
<dbReference type="SUPFAM" id="SSF51161">
    <property type="entry name" value="Trimeric LpxA-like enzymes"/>
    <property type="match status" value="1"/>
</dbReference>
<comment type="similarity">
    <text evidence="1">Belongs to the transferase hexapeptide repeat family.</text>
</comment>